<dbReference type="Proteomes" id="UP000253922">
    <property type="component" value="Unassembled WGS sequence"/>
</dbReference>
<name>A0A3D1JHU0_9CHLR</name>
<reference evidence="3 5" key="3">
    <citation type="journal article" date="2018" name="Nat. Biotechnol.">
        <title>A standardized bacterial taxonomy based on genome phylogeny substantially revises the tree of life.</title>
        <authorList>
            <person name="Parks D.H."/>
            <person name="Chuvochina M."/>
            <person name="Waite D.W."/>
            <person name="Rinke C."/>
            <person name="Skarshewski A."/>
            <person name="Chaumeil P.A."/>
            <person name="Hugenholtz P."/>
        </authorList>
    </citation>
    <scope>NUCLEOTIDE SEQUENCE [LARGE SCALE GENOMIC DNA]</scope>
    <source>
        <strain evidence="3">UBA8781</strain>
    </source>
</reference>
<dbReference type="Pfam" id="PF01636">
    <property type="entry name" value="APH"/>
    <property type="match status" value="1"/>
</dbReference>
<dbReference type="EMBL" id="DPBP01000024">
    <property type="protein sequence ID" value="HCE17338.1"/>
    <property type="molecule type" value="Genomic_DNA"/>
</dbReference>
<evidence type="ECO:0000313" key="2">
    <source>
        <dbReference type="EMBL" id="GAP08307.1"/>
    </source>
</evidence>
<dbReference type="InterPro" id="IPR051678">
    <property type="entry name" value="AGP_Transferase"/>
</dbReference>
<dbReference type="InterPro" id="IPR002575">
    <property type="entry name" value="Aminoglycoside_PTrfase"/>
</dbReference>
<keyword evidence="2" id="KW-0808">Transferase</keyword>
<evidence type="ECO:0000313" key="3">
    <source>
        <dbReference type="EMBL" id="HCE17338.1"/>
    </source>
</evidence>
<dbReference type="SUPFAM" id="SSF56112">
    <property type="entry name" value="Protein kinase-like (PK-like)"/>
    <property type="match status" value="1"/>
</dbReference>
<proteinExistence type="predicted"/>
<dbReference type="OrthoDB" id="9797603at2"/>
<accession>A0A3D1JHU0</accession>
<reference evidence="2" key="1">
    <citation type="journal article" date="2015" name="Genome Announc.">
        <title>Draft Genome Sequences of Anaerolinea thermolimosa IMO-1, Bellilinea caldifistulae GOMI-1, Leptolinea tardivitalis YMTK-2, Levilinea saccharolytica KIBI-1, Longilinea arvoryzae KOME-1, Previously Described as Members of the Class Anaerolineae (Chloroflexi).</title>
        <authorList>
            <person name="Matsuura N."/>
            <person name="Tourlousse M.D."/>
            <person name="Ohashi A."/>
            <person name="Hugenholtz P."/>
            <person name="Sekiguchi Y."/>
        </authorList>
    </citation>
    <scope>NUCLEOTIDE SEQUENCE</scope>
    <source>
        <strain evidence="2">IMO-1</strain>
    </source>
</reference>
<feature type="domain" description="Aminoglycoside phosphotransferase" evidence="1">
    <location>
        <begin position="55"/>
        <end position="283"/>
    </location>
</feature>
<protein>
    <submittedName>
        <fullName evidence="2">Homoserine kinase type II</fullName>
    </submittedName>
</protein>
<dbReference type="Gene3D" id="3.90.1200.10">
    <property type="match status" value="1"/>
</dbReference>
<reference evidence="4" key="2">
    <citation type="submission" date="2015-07" db="EMBL/GenBank/DDBJ databases">
        <title>Draft Genome Sequences of Anaerolinea thermolimosa IMO-1, Bellilinea caldifistulae GOMI-1, Leptolinea tardivitalis YMTK-2, Levilinea saccharolytica KIBI-1,Longilinea arvoryzae KOME-1, Previously Described as Members of the Anaerolineaceae (Chloroflexi).</title>
        <authorList>
            <person name="Sekiguchi Y."/>
            <person name="Ohashi A."/>
            <person name="Matsuura N."/>
            <person name="Tourlousse M.D."/>
        </authorList>
    </citation>
    <scope>NUCLEOTIDE SEQUENCE [LARGE SCALE GENOMIC DNA]</scope>
    <source>
        <strain evidence="4">IMO-1</strain>
    </source>
</reference>
<gene>
    <name evidence="2" type="ORF">ATHL_03209</name>
    <name evidence="3" type="ORF">DEQ80_05725</name>
</gene>
<dbReference type="PIRSF" id="PIRSF000707">
    <property type="entry name" value="Hygromycin-B_kinase"/>
    <property type="match status" value="1"/>
</dbReference>
<keyword evidence="2" id="KW-0418">Kinase</keyword>
<organism evidence="3 5">
    <name type="scientific">Anaerolinea thermolimosa</name>
    <dbReference type="NCBI Taxonomy" id="229919"/>
    <lineage>
        <taxon>Bacteria</taxon>
        <taxon>Bacillati</taxon>
        <taxon>Chloroflexota</taxon>
        <taxon>Anaerolineae</taxon>
        <taxon>Anaerolineales</taxon>
        <taxon>Anaerolineaceae</taxon>
        <taxon>Anaerolinea</taxon>
    </lineage>
</organism>
<dbReference type="STRING" id="229919.GCA_001050195_03148"/>
<dbReference type="PANTHER" id="PTHR21310:SF15">
    <property type="entry name" value="AMINOGLYCOSIDE PHOSPHOTRANSFERASE DOMAIN-CONTAINING PROTEIN"/>
    <property type="match status" value="1"/>
</dbReference>
<dbReference type="InterPro" id="IPR016259">
    <property type="entry name" value="Hygromycin-B_Kinase"/>
</dbReference>
<dbReference type="RefSeq" id="WP_062195812.1">
    <property type="nucleotide sequence ID" value="NZ_DF967966.1"/>
</dbReference>
<evidence type="ECO:0000313" key="4">
    <source>
        <dbReference type="Proteomes" id="UP000253922"/>
    </source>
</evidence>
<dbReference type="AlphaFoldDB" id="A0A3D1JHU0"/>
<dbReference type="Proteomes" id="UP000264141">
    <property type="component" value="Unassembled WGS sequence"/>
</dbReference>
<evidence type="ECO:0000259" key="1">
    <source>
        <dbReference type="Pfam" id="PF01636"/>
    </source>
</evidence>
<sequence length="328" mass="36512">MTHPLDHLSTREGYVRLFADVAFWRPYVREVCRRHRFTPCEVIRTGIVGTYPVFIVEERWLVKFYGRLLDGERGFMAEQAAAELLRARPVLPTPALLASGALEPPGADWHWPYLIFELLPGVSLGEVWAAISHAERLSIARQMGAWLRALHSLPLPAEGAFETDWGAYLHFLDGQRKGCAGRQRAWGTLPASLCDEIESFLCPTHHFLLPGEAPHLVHADLTADHLLGRLVDGHWETAGIIDFGDARTGSLFYELPALHLQGWGGEKPLLEAFLDAYGYCGPTGTAFAHRAMSASLLHLFNVFDSPACRAVLSRVKSLEELAGVWWGV</sequence>
<keyword evidence="4" id="KW-1185">Reference proteome</keyword>
<dbReference type="InterPro" id="IPR011009">
    <property type="entry name" value="Kinase-like_dom_sf"/>
</dbReference>
<evidence type="ECO:0000313" key="5">
    <source>
        <dbReference type="Proteomes" id="UP000264141"/>
    </source>
</evidence>
<dbReference type="EMBL" id="DF967966">
    <property type="protein sequence ID" value="GAP08307.1"/>
    <property type="molecule type" value="Genomic_DNA"/>
</dbReference>
<dbReference type="PANTHER" id="PTHR21310">
    <property type="entry name" value="AMINOGLYCOSIDE PHOSPHOTRANSFERASE-RELATED-RELATED"/>
    <property type="match status" value="1"/>
</dbReference>
<dbReference type="GO" id="GO:0016301">
    <property type="term" value="F:kinase activity"/>
    <property type="evidence" value="ECO:0007669"/>
    <property type="project" value="UniProtKB-KW"/>
</dbReference>